<protein>
    <submittedName>
        <fullName evidence="1">14917_t:CDS:1</fullName>
    </submittedName>
</protein>
<gene>
    <name evidence="1" type="ORF">AMORRO_LOCUS9120</name>
</gene>
<sequence>MLTDNQRGGIIAGYYLGHSCRAIAKVVGCHHSSVMSWPPAID</sequence>
<evidence type="ECO:0000313" key="1">
    <source>
        <dbReference type="EMBL" id="CAG8631723.1"/>
    </source>
</evidence>
<dbReference type="Proteomes" id="UP000789342">
    <property type="component" value="Unassembled WGS sequence"/>
</dbReference>
<reference evidence="1" key="1">
    <citation type="submission" date="2021-06" db="EMBL/GenBank/DDBJ databases">
        <authorList>
            <person name="Kallberg Y."/>
            <person name="Tangrot J."/>
            <person name="Rosling A."/>
        </authorList>
    </citation>
    <scope>NUCLEOTIDE SEQUENCE</scope>
    <source>
        <strain evidence="1">CL551</strain>
    </source>
</reference>
<name>A0A9N9GWK7_9GLOM</name>
<evidence type="ECO:0000313" key="2">
    <source>
        <dbReference type="Proteomes" id="UP000789342"/>
    </source>
</evidence>
<dbReference type="EMBL" id="CAJVPV010008528">
    <property type="protein sequence ID" value="CAG8631723.1"/>
    <property type="molecule type" value="Genomic_DNA"/>
</dbReference>
<comment type="caution">
    <text evidence="1">The sequence shown here is derived from an EMBL/GenBank/DDBJ whole genome shotgun (WGS) entry which is preliminary data.</text>
</comment>
<organism evidence="1 2">
    <name type="scientific">Acaulospora morrowiae</name>
    <dbReference type="NCBI Taxonomy" id="94023"/>
    <lineage>
        <taxon>Eukaryota</taxon>
        <taxon>Fungi</taxon>
        <taxon>Fungi incertae sedis</taxon>
        <taxon>Mucoromycota</taxon>
        <taxon>Glomeromycotina</taxon>
        <taxon>Glomeromycetes</taxon>
        <taxon>Diversisporales</taxon>
        <taxon>Acaulosporaceae</taxon>
        <taxon>Acaulospora</taxon>
    </lineage>
</organism>
<proteinExistence type="predicted"/>
<accession>A0A9N9GWK7</accession>
<keyword evidence="2" id="KW-1185">Reference proteome</keyword>
<dbReference type="AlphaFoldDB" id="A0A9N9GWK7"/>